<dbReference type="Gene3D" id="3.40.50.2300">
    <property type="match status" value="1"/>
</dbReference>
<dbReference type="InterPro" id="IPR001789">
    <property type="entry name" value="Sig_transdc_resp-reg_receiver"/>
</dbReference>
<protein>
    <recommendedName>
        <fullName evidence="2">Response regulatory domain-containing protein</fullName>
    </recommendedName>
</protein>
<evidence type="ECO:0000313" key="3">
    <source>
        <dbReference type="EMBL" id="MBD3325057.1"/>
    </source>
</evidence>
<sequence>MPIPSILLISSSDPDVAVMALKAGASDYLPKKADAASLALLPGLIEKVLIRQRTETDIISSRNDYKARLPAAAARRKAPAF</sequence>
<accession>A0A9D5JW76</accession>
<evidence type="ECO:0000256" key="1">
    <source>
        <dbReference type="PROSITE-ProRule" id="PRU00169"/>
    </source>
</evidence>
<reference evidence="3" key="1">
    <citation type="submission" date="2019-11" db="EMBL/GenBank/DDBJ databases">
        <title>Microbial mats filling the niche in hypersaline microbial mats.</title>
        <authorList>
            <person name="Wong H.L."/>
            <person name="Macleod F.I."/>
            <person name="White R.A. III"/>
            <person name="Burns B.P."/>
        </authorList>
    </citation>
    <scope>NUCLEOTIDE SEQUENCE</scope>
    <source>
        <strain evidence="3">Rbin_158</strain>
    </source>
</reference>
<feature type="domain" description="Response regulatory" evidence="2">
    <location>
        <begin position="1"/>
        <end position="46"/>
    </location>
</feature>
<dbReference type="EMBL" id="WJJP01000348">
    <property type="protein sequence ID" value="MBD3325057.1"/>
    <property type="molecule type" value="Genomic_DNA"/>
</dbReference>
<dbReference type="GO" id="GO:0000160">
    <property type="term" value="P:phosphorelay signal transduction system"/>
    <property type="evidence" value="ECO:0007669"/>
    <property type="project" value="InterPro"/>
</dbReference>
<evidence type="ECO:0000259" key="2">
    <source>
        <dbReference type="PROSITE" id="PS50110"/>
    </source>
</evidence>
<comment type="caution">
    <text evidence="3">The sequence shown here is derived from an EMBL/GenBank/DDBJ whole genome shotgun (WGS) entry which is preliminary data.</text>
</comment>
<dbReference type="InterPro" id="IPR011006">
    <property type="entry name" value="CheY-like_superfamily"/>
</dbReference>
<evidence type="ECO:0000313" key="4">
    <source>
        <dbReference type="Proteomes" id="UP000649604"/>
    </source>
</evidence>
<name>A0A9D5JW76_9BACT</name>
<comment type="caution">
    <text evidence="1">Lacks conserved residue(s) required for the propagation of feature annotation.</text>
</comment>
<dbReference type="Proteomes" id="UP000649604">
    <property type="component" value="Unassembled WGS sequence"/>
</dbReference>
<dbReference type="SUPFAM" id="SSF52172">
    <property type="entry name" value="CheY-like"/>
    <property type="match status" value="1"/>
</dbReference>
<dbReference type="AlphaFoldDB" id="A0A9D5JW76"/>
<proteinExistence type="predicted"/>
<dbReference type="PROSITE" id="PS50110">
    <property type="entry name" value="RESPONSE_REGULATORY"/>
    <property type="match status" value="1"/>
</dbReference>
<organism evidence="3 4">
    <name type="scientific">candidate division KSB3 bacterium</name>
    <dbReference type="NCBI Taxonomy" id="2044937"/>
    <lineage>
        <taxon>Bacteria</taxon>
        <taxon>candidate division KSB3</taxon>
    </lineage>
</organism>
<gene>
    <name evidence="3" type="ORF">GF339_10765</name>
</gene>